<evidence type="ECO:0000256" key="4">
    <source>
        <dbReference type="ARBA" id="ARBA00022737"/>
    </source>
</evidence>
<evidence type="ECO:0000256" key="6">
    <source>
        <dbReference type="SAM" id="MobiDB-lite"/>
    </source>
</evidence>
<dbReference type="InterPro" id="IPR033764">
    <property type="entry name" value="Sdr_B"/>
</dbReference>
<dbReference type="HOGENOM" id="CLU_266559_0_0_10"/>
<dbReference type="OrthoDB" id="1140688at2"/>
<dbReference type="PANTHER" id="PTHR46682:SF1">
    <property type="entry name" value="ADHESION G-PROTEIN COUPLED RECEPTOR V1"/>
    <property type="match status" value="1"/>
</dbReference>
<name>A4CQ82_ROBBH</name>
<keyword evidence="3 7" id="KW-0732">Signal</keyword>
<dbReference type="KEGG" id="rbi:RB2501_02035"/>
<dbReference type="InterPro" id="IPR012334">
    <property type="entry name" value="Pectin_lyas_fold"/>
</dbReference>
<evidence type="ECO:0000256" key="2">
    <source>
        <dbReference type="ARBA" id="ARBA00022525"/>
    </source>
</evidence>
<dbReference type="Pfam" id="PF13229">
    <property type="entry name" value="Beta_helix"/>
    <property type="match status" value="1"/>
</dbReference>
<evidence type="ECO:0000256" key="5">
    <source>
        <dbReference type="ARBA" id="ARBA00022837"/>
    </source>
</evidence>
<dbReference type="STRING" id="313596.RB2501_02035"/>
<dbReference type="PANTHER" id="PTHR46682">
    <property type="entry name" value="ADHESION G-PROTEIN COUPLED RECEPTOR V1"/>
    <property type="match status" value="1"/>
</dbReference>
<dbReference type="eggNOG" id="COG1361">
    <property type="taxonomic scope" value="Bacteria"/>
</dbReference>
<dbReference type="InterPro" id="IPR003644">
    <property type="entry name" value="Calx_beta"/>
</dbReference>
<dbReference type="SMART" id="SM00710">
    <property type="entry name" value="PbH1"/>
    <property type="match status" value="10"/>
</dbReference>
<reference evidence="9 10" key="1">
    <citation type="journal article" date="2009" name="J. Bacteriol.">
        <title>Complete genome sequence of Robiginitalea biformata HTCC2501.</title>
        <authorList>
            <person name="Oh H.M."/>
            <person name="Giovannoni S.J."/>
            <person name="Lee K."/>
            <person name="Ferriera S."/>
            <person name="Johnson J."/>
            <person name="Cho J.C."/>
        </authorList>
    </citation>
    <scope>NUCLEOTIDE SEQUENCE [LARGE SCALE GENOMIC DNA]</scope>
    <source>
        <strain evidence="10">ATCC BAA-864 / HTCC2501 / KCTC 12146</strain>
    </source>
</reference>
<dbReference type="SUPFAM" id="SSF51126">
    <property type="entry name" value="Pectin lyase-like"/>
    <property type="match status" value="1"/>
</dbReference>
<keyword evidence="4" id="KW-0677">Repeat</keyword>
<dbReference type="SUPFAM" id="SSF49478">
    <property type="entry name" value="Cna protein B-type domain"/>
    <property type="match status" value="1"/>
</dbReference>
<dbReference type="GO" id="GO:0005576">
    <property type="term" value="C:extracellular region"/>
    <property type="evidence" value="ECO:0007669"/>
    <property type="project" value="UniProtKB-SubCell"/>
</dbReference>
<dbReference type="Gene3D" id="2.160.20.10">
    <property type="entry name" value="Single-stranded right-handed beta-helix, Pectin lyase-like"/>
    <property type="match status" value="1"/>
</dbReference>
<feature type="chain" id="PRO_5002667625" description="Calx-beta domain-containing protein" evidence="7">
    <location>
        <begin position="34"/>
        <end position="1256"/>
    </location>
</feature>
<feature type="signal peptide" evidence="7">
    <location>
        <begin position="1"/>
        <end position="33"/>
    </location>
</feature>
<accession>A4CQ82</accession>
<dbReference type="InterPro" id="IPR006626">
    <property type="entry name" value="PbH1"/>
</dbReference>
<dbReference type="InterPro" id="IPR038081">
    <property type="entry name" value="CalX-like_sf"/>
</dbReference>
<dbReference type="InterPro" id="IPR039448">
    <property type="entry name" value="Beta_helix"/>
</dbReference>
<dbReference type="GO" id="GO:0004930">
    <property type="term" value="F:G protein-coupled receptor activity"/>
    <property type="evidence" value="ECO:0007669"/>
    <property type="project" value="InterPro"/>
</dbReference>
<organism evidence="9 10">
    <name type="scientific">Robiginitalea biformata (strain ATCC BAA-864 / DSM 15991 / KCTC 12146 / HTCC2501)</name>
    <dbReference type="NCBI Taxonomy" id="313596"/>
    <lineage>
        <taxon>Bacteria</taxon>
        <taxon>Pseudomonadati</taxon>
        <taxon>Bacteroidota</taxon>
        <taxon>Flavobacteriia</taxon>
        <taxon>Flavobacteriales</taxon>
        <taxon>Flavobacteriaceae</taxon>
        <taxon>Robiginitalea</taxon>
    </lineage>
</organism>
<dbReference type="Gene3D" id="2.60.40.10">
    <property type="entry name" value="Immunoglobulins"/>
    <property type="match status" value="1"/>
</dbReference>
<gene>
    <name evidence="9" type="ordered locus">RB2501_02035</name>
</gene>
<dbReference type="RefSeq" id="WP_015755603.1">
    <property type="nucleotide sequence ID" value="NC_013222.1"/>
</dbReference>
<dbReference type="eggNOG" id="COG2911">
    <property type="taxonomic scope" value="Bacteria"/>
</dbReference>
<evidence type="ECO:0000313" key="10">
    <source>
        <dbReference type="Proteomes" id="UP000009049"/>
    </source>
</evidence>
<feature type="domain" description="Calx-beta" evidence="8">
    <location>
        <begin position="171"/>
        <end position="270"/>
    </location>
</feature>
<dbReference type="InterPro" id="IPR026919">
    <property type="entry name" value="ADGRV1"/>
</dbReference>
<evidence type="ECO:0000256" key="1">
    <source>
        <dbReference type="ARBA" id="ARBA00004613"/>
    </source>
</evidence>
<sequence length="1256" mass="130405">MRHSNPYFLRINCRLVCLLVCCVVLGGLHNAFGQDTFRDNFSSTSYSNNDGTLNFSAAWNEDNDDNNPSNGRIRIISNQLRFQNMDNARISRTLNLAGATSVTLTLDYNRTNGNEDIDVQLWDGSGFNTVANLAGTGSISYTLAPNEISASSEIRFITGSGNWGGSETVFVDNVLFTANFSPSISIDDVAVNEDDGVAVFTVSLQLDAPGAFSVDYATADGTAVAGSDYTTTSGTLNFLGTDGETQTITVPLIDDSIPEYLDETFTVTLSNISDPGVVILDGSGEGTISDDEYLFNTPLVLKEEFDGYVDYTTTGGTLRTQSNNTDPCAITTSSSNSLIGNIPATATIDKAILYWSHSGATPDTQVNLDGNTIDADFLYGSSLTNRTFYGGRADITTYVASLPSLSTHNFTFSGLTIDNTGSYCSTATTLGAWSIMVFYTDNGLPASTINVYEGFSGESNSSSSYTLGGFFAIGASGAKTTVLSWEGDQTLSNNELLTVTTGLGTFTLAGDGDNNGITTNNPFNSTIFDNTVTPTINNAAAYGIDLDTYDVSPYVQPGESSVTTTVQSGQDFVLVNAVVLKVPSNLVTGIVFEDLNYGGGPGRNRATAGGVPLEGVTMELYDSGGGLRETTTTNAAGRYVFGGMANGTYTIRAVNNSVRSSRTGGAGCTECFPVQTFKTDFILGALVEDTDAVGGEDPSAEDPGPGSLNNAQSRSSMTILNQGVAGMDFGFNFNTIVNTNETGQGSLSQFITNANNLDESGLDIVANALFDPGAGEDVSIFMIPPTGDALGRSADPEYSAGVFNIEQPIGDPLPEISADNTFIDGRTQTAYSGDTNSGTTGSGGTPVGVSGSLLPDFDLPEIQVHRNDGDVFRIAAANTTVRNLSIFANDEAAIRLNSGDANVRENLLGVDASGTNVGNILYGIHQAGGSLLAEANYIATNEEAGILVAGGTSSRIRDNQLSANGGDKCFDNITITGGSGIVIERNLIENAAALGIDGLASLGGITISENSITGSGQDGGSCSGVIENAGIRLGGSNSSISNNVIYSNGGAGIVLAGNGTSGNTISQNSIFANGTAGDALGIDLGGPGGADPMGDGVSYNDSGDTDNGPNGLINFPVLAGAYIQGTELIVKGWARPGDLVEVFFSDIQEGTATIGDNQLGNNYDYGEGQTFIGSATEGSGSDLDGATASYADLDGNTDTTNRFEFRFPLPAGTDIGDLLTGTATGAGSTSEFSPMIEIRVPTLITNRRITYRVNPN</sequence>
<keyword evidence="10" id="KW-1185">Reference proteome</keyword>
<dbReference type="AlphaFoldDB" id="A4CQ82"/>
<dbReference type="Pfam" id="PF03160">
    <property type="entry name" value="Calx-beta"/>
    <property type="match status" value="1"/>
</dbReference>
<evidence type="ECO:0000313" key="9">
    <source>
        <dbReference type="EMBL" id="EAR14167.1"/>
    </source>
</evidence>
<comment type="subcellular location">
    <subcellularLocation>
        <location evidence="1">Secreted</location>
    </subcellularLocation>
</comment>
<dbReference type="Pfam" id="PF17210">
    <property type="entry name" value="SdrD_B"/>
    <property type="match status" value="1"/>
</dbReference>
<dbReference type="eggNOG" id="COG3210">
    <property type="taxonomic scope" value="Bacteria"/>
</dbReference>
<feature type="region of interest" description="Disordered" evidence="6">
    <location>
        <begin position="692"/>
        <end position="712"/>
    </location>
</feature>
<dbReference type="Gene3D" id="2.60.40.2030">
    <property type="match status" value="1"/>
</dbReference>
<keyword evidence="5" id="KW-0106">Calcium</keyword>
<dbReference type="Proteomes" id="UP000009049">
    <property type="component" value="Chromosome"/>
</dbReference>
<dbReference type="SUPFAM" id="SSF141072">
    <property type="entry name" value="CalX-like"/>
    <property type="match status" value="1"/>
</dbReference>
<evidence type="ECO:0000259" key="8">
    <source>
        <dbReference type="SMART" id="SM00237"/>
    </source>
</evidence>
<dbReference type="GO" id="GO:0016020">
    <property type="term" value="C:membrane"/>
    <property type="evidence" value="ECO:0007669"/>
    <property type="project" value="InterPro"/>
</dbReference>
<evidence type="ECO:0000256" key="7">
    <source>
        <dbReference type="SAM" id="SignalP"/>
    </source>
</evidence>
<dbReference type="InterPro" id="IPR011050">
    <property type="entry name" value="Pectin_lyase_fold/virulence"/>
</dbReference>
<keyword evidence="2" id="KW-0964">Secreted</keyword>
<dbReference type="eggNOG" id="COG2931">
    <property type="taxonomic scope" value="Bacteria"/>
</dbReference>
<proteinExistence type="predicted"/>
<dbReference type="InterPro" id="IPR013783">
    <property type="entry name" value="Ig-like_fold"/>
</dbReference>
<evidence type="ECO:0000256" key="3">
    <source>
        <dbReference type="ARBA" id="ARBA00022729"/>
    </source>
</evidence>
<dbReference type="EMBL" id="CP001712">
    <property type="protein sequence ID" value="EAR14167.1"/>
    <property type="molecule type" value="Genomic_DNA"/>
</dbReference>
<dbReference type="SMART" id="SM00237">
    <property type="entry name" value="Calx_beta"/>
    <property type="match status" value="1"/>
</dbReference>
<protein>
    <recommendedName>
        <fullName evidence="8">Calx-beta domain-containing protein</fullName>
    </recommendedName>
</protein>